<protein>
    <recommendedName>
        <fullName evidence="1">Heterokaryon incompatibility domain-containing protein</fullName>
    </recommendedName>
</protein>
<sequence>YTPLDLTNREIRLVRRCVDRKTNTSPKDEYNISVVSLDSAPAYTALSYVWGSSERSREIKCNGKRLPTTDSLYRLLERSRLSDADWLWADAVCIDQDNLLERSSQVAFMEEIYSRAARVAIYLDGFSDTEANAMYELCKYSFRYLQDGTKADSYTRGISMDQLQSLVKLFSHPWFSRSWVLQELVI</sequence>
<accession>A0A6G1INW5</accession>
<evidence type="ECO:0000313" key="2">
    <source>
        <dbReference type="EMBL" id="KAF2679680.1"/>
    </source>
</evidence>
<dbReference type="PANTHER" id="PTHR24148:SF73">
    <property type="entry name" value="HET DOMAIN PROTEIN (AFU_ORTHOLOGUE AFUA_8G01020)"/>
    <property type="match status" value="1"/>
</dbReference>
<reference evidence="2" key="1">
    <citation type="journal article" date="2020" name="Stud. Mycol.">
        <title>101 Dothideomycetes genomes: a test case for predicting lifestyles and emergence of pathogens.</title>
        <authorList>
            <person name="Haridas S."/>
            <person name="Albert R."/>
            <person name="Binder M."/>
            <person name="Bloem J."/>
            <person name="Labutti K."/>
            <person name="Salamov A."/>
            <person name="Andreopoulos B."/>
            <person name="Baker S."/>
            <person name="Barry K."/>
            <person name="Bills G."/>
            <person name="Bluhm B."/>
            <person name="Cannon C."/>
            <person name="Castanera R."/>
            <person name="Culley D."/>
            <person name="Daum C."/>
            <person name="Ezra D."/>
            <person name="Gonzalez J."/>
            <person name="Henrissat B."/>
            <person name="Kuo A."/>
            <person name="Liang C."/>
            <person name="Lipzen A."/>
            <person name="Lutzoni F."/>
            <person name="Magnuson J."/>
            <person name="Mondo S."/>
            <person name="Nolan M."/>
            <person name="Ohm R."/>
            <person name="Pangilinan J."/>
            <person name="Park H.-J."/>
            <person name="Ramirez L."/>
            <person name="Alfaro M."/>
            <person name="Sun H."/>
            <person name="Tritt A."/>
            <person name="Yoshinaga Y."/>
            <person name="Zwiers L.-H."/>
            <person name="Turgeon B."/>
            <person name="Goodwin S."/>
            <person name="Spatafora J."/>
            <person name="Crous P."/>
            <person name="Grigoriev I."/>
        </authorList>
    </citation>
    <scope>NUCLEOTIDE SEQUENCE</scope>
    <source>
        <strain evidence="2">CBS 122367</strain>
    </source>
</reference>
<feature type="domain" description="Heterokaryon incompatibility" evidence="1">
    <location>
        <begin position="43"/>
        <end position="183"/>
    </location>
</feature>
<evidence type="ECO:0000313" key="3">
    <source>
        <dbReference type="Proteomes" id="UP000799291"/>
    </source>
</evidence>
<dbReference type="InterPro" id="IPR052895">
    <property type="entry name" value="HetReg/Transcr_Mod"/>
</dbReference>
<dbReference type="EMBL" id="MU005601">
    <property type="protein sequence ID" value="KAF2679680.1"/>
    <property type="molecule type" value="Genomic_DNA"/>
</dbReference>
<dbReference type="AlphaFoldDB" id="A0A6G1INW5"/>
<proteinExistence type="predicted"/>
<dbReference type="InterPro" id="IPR010730">
    <property type="entry name" value="HET"/>
</dbReference>
<evidence type="ECO:0000259" key="1">
    <source>
        <dbReference type="Pfam" id="PF06985"/>
    </source>
</evidence>
<feature type="non-terminal residue" evidence="2">
    <location>
        <position position="1"/>
    </location>
</feature>
<organism evidence="2 3">
    <name type="scientific">Lentithecium fluviatile CBS 122367</name>
    <dbReference type="NCBI Taxonomy" id="1168545"/>
    <lineage>
        <taxon>Eukaryota</taxon>
        <taxon>Fungi</taxon>
        <taxon>Dikarya</taxon>
        <taxon>Ascomycota</taxon>
        <taxon>Pezizomycotina</taxon>
        <taxon>Dothideomycetes</taxon>
        <taxon>Pleosporomycetidae</taxon>
        <taxon>Pleosporales</taxon>
        <taxon>Massarineae</taxon>
        <taxon>Lentitheciaceae</taxon>
        <taxon>Lentithecium</taxon>
    </lineage>
</organism>
<keyword evidence="3" id="KW-1185">Reference proteome</keyword>
<name>A0A6G1INW5_9PLEO</name>
<dbReference type="OrthoDB" id="5386682at2759"/>
<dbReference type="Proteomes" id="UP000799291">
    <property type="component" value="Unassembled WGS sequence"/>
</dbReference>
<gene>
    <name evidence="2" type="ORF">K458DRAFT_265036</name>
</gene>
<dbReference type="PANTHER" id="PTHR24148">
    <property type="entry name" value="ANKYRIN REPEAT DOMAIN-CONTAINING PROTEIN 39 HOMOLOG-RELATED"/>
    <property type="match status" value="1"/>
</dbReference>
<feature type="non-terminal residue" evidence="2">
    <location>
        <position position="186"/>
    </location>
</feature>
<dbReference type="Pfam" id="PF06985">
    <property type="entry name" value="HET"/>
    <property type="match status" value="1"/>
</dbReference>